<reference evidence="3" key="1">
    <citation type="journal article" date="2019" name="Int. J. Syst. Evol. Microbiol.">
        <title>The Global Catalogue of Microorganisms (GCM) 10K type strain sequencing project: providing services to taxonomists for standard genome sequencing and annotation.</title>
        <authorList>
            <consortium name="The Broad Institute Genomics Platform"/>
            <consortium name="The Broad Institute Genome Sequencing Center for Infectious Disease"/>
            <person name="Wu L."/>
            <person name="Ma J."/>
        </authorList>
    </citation>
    <scope>NUCLEOTIDE SEQUENCE [LARGE SCALE GENOMIC DNA]</scope>
    <source>
        <strain evidence="3">CCM 8937</strain>
    </source>
</reference>
<keyword evidence="3" id="KW-1185">Reference proteome</keyword>
<keyword evidence="1" id="KW-0732">Signal</keyword>
<evidence type="ECO:0000313" key="3">
    <source>
        <dbReference type="Proteomes" id="UP001597191"/>
    </source>
</evidence>
<feature type="chain" id="PRO_5046440317" evidence="1">
    <location>
        <begin position="27"/>
        <end position="118"/>
    </location>
</feature>
<comment type="caution">
    <text evidence="2">The sequence shown here is derived from an EMBL/GenBank/DDBJ whole genome shotgun (WGS) entry which is preliminary data.</text>
</comment>
<evidence type="ECO:0000256" key="1">
    <source>
        <dbReference type="SAM" id="SignalP"/>
    </source>
</evidence>
<dbReference type="EMBL" id="JBHTOH010000024">
    <property type="protein sequence ID" value="MFD1410719.1"/>
    <property type="molecule type" value="Genomic_DNA"/>
</dbReference>
<feature type="signal peptide" evidence="1">
    <location>
        <begin position="1"/>
        <end position="26"/>
    </location>
</feature>
<protein>
    <submittedName>
        <fullName evidence="2">Uncharacterized protein</fullName>
    </submittedName>
</protein>
<sequence length="118" mass="13008">MKKSLIIFAALVGISLASVSTSNVGAATQATDSTQSAMAKVAQMPYKTNVWLLRANENSPWFVVSEDAISYTTVSYVKSFKTEYTVSNVSESGPSDTQQTPKVQRFETRTYYYTPINN</sequence>
<evidence type="ECO:0000313" key="2">
    <source>
        <dbReference type="EMBL" id="MFD1410719.1"/>
    </source>
</evidence>
<name>A0ABW4BL98_9LACO</name>
<dbReference type="RefSeq" id="WP_125650374.1">
    <property type="nucleotide sequence ID" value="NZ_JBHTOH010000024.1"/>
</dbReference>
<accession>A0ABW4BL98</accession>
<proteinExistence type="predicted"/>
<dbReference type="Proteomes" id="UP001597191">
    <property type="component" value="Unassembled WGS sequence"/>
</dbReference>
<organism evidence="2 3">
    <name type="scientific">Lapidilactobacillus gannanensis</name>
    <dbReference type="NCBI Taxonomy" id="2486002"/>
    <lineage>
        <taxon>Bacteria</taxon>
        <taxon>Bacillati</taxon>
        <taxon>Bacillota</taxon>
        <taxon>Bacilli</taxon>
        <taxon>Lactobacillales</taxon>
        <taxon>Lactobacillaceae</taxon>
        <taxon>Lapidilactobacillus</taxon>
    </lineage>
</organism>
<gene>
    <name evidence="2" type="ORF">ACFQ4R_03700</name>
</gene>